<feature type="domain" description="HTH tetR-type" evidence="5">
    <location>
        <begin position="10"/>
        <end position="70"/>
    </location>
</feature>
<keyword evidence="1" id="KW-0805">Transcription regulation</keyword>
<evidence type="ECO:0000259" key="5">
    <source>
        <dbReference type="PROSITE" id="PS50977"/>
    </source>
</evidence>
<organism evidence="7 8">
    <name type="scientific">Vibrio mangrovi</name>
    <dbReference type="NCBI Taxonomy" id="474394"/>
    <lineage>
        <taxon>Bacteria</taxon>
        <taxon>Pseudomonadati</taxon>
        <taxon>Pseudomonadota</taxon>
        <taxon>Gammaproteobacteria</taxon>
        <taxon>Vibrionales</taxon>
        <taxon>Vibrionaceae</taxon>
        <taxon>Vibrio</taxon>
    </lineage>
</organism>
<evidence type="ECO:0000256" key="1">
    <source>
        <dbReference type="ARBA" id="ARBA00023015"/>
    </source>
</evidence>
<dbReference type="Proteomes" id="UP000196125">
    <property type="component" value="Unassembled WGS sequence"/>
</dbReference>
<evidence type="ECO:0000256" key="4">
    <source>
        <dbReference type="PROSITE-ProRule" id="PRU00335"/>
    </source>
</evidence>
<dbReference type="EMBL" id="JAWRCO010000001">
    <property type="protein sequence ID" value="MDW6004327.1"/>
    <property type="molecule type" value="Genomic_DNA"/>
</dbReference>
<reference evidence="7 8" key="1">
    <citation type="submission" date="2017-05" db="EMBL/GenBank/DDBJ databases">
        <authorList>
            <person name="Song R."/>
            <person name="Chenine A.L."/>
            <person name="Ruprecht R.M."/>
        </authorList>
    </citation>
    <scope>NUCLEOTIDE SEQUENCE [LARGE SCALE GENOMIC DNA]</scope>
    <source>
        <strain evidence="7 8">CECT 7927</strain>
    </source>
</reference>
<name>A0A1Y6IMI1_9VIBR</name>
<evidence type="ECO:0000313" key="9">
    <source>
        <dbReference type="Proteomes" id="UP001283366"/>
    </source>
</evidence>
<dbReference type="OrthoDB" id="63332at2"/>
<evidence type="ECO:0000256" key="3">
    <source>
        <dbReference type="ARBA" id="ARBA00023163"/>
    </source>
</evidence>
<protein>
    <submittedName>
        <fullName evidence="7">DNA-binding transcriptional repressor AcrR</fullName>
    </submittedName>
    <submittedName>
        <fullName evidence="6">TetR/AcrR family transcriptional regulator</fullName>
    </submittedName>
</protein>
<keyword evidence="9" id="KW-1185">Reference proteome</keyword>
<dbReference type="PANTHER" id="PTHR30055">
    <property type="entry name" value="HTH-TYPE TRANSCRIPTIONAL REGULATOR RUTR"/>
    <property type="match status" value="1"/>
</dbReference>
<feature type="DNA-binding region" description="H-T-H motif" evidence="4">
    <location>
        <begin position="33"/>
        <end position="52"/>
    </location>
</feature>
<dbReference type="Pfam" id="PF00440">
    <property type="entry name" value="TetR_N"/>
    <property type="match status" value="1"/>
</dbReference>
<dbReference type="InterPro" id="IPR001647">
    <property type="entry name" value="HTH_TetR"/>
</dbReference>
<dbReference type="PRINTS" id="PR00455">
    <property type="entry name" value="HTHTETR"/>
</dbReference>
<evidence type="ECO:0000313" key="6">
    <source>
        <dbReference type="EMBL" id="MDW6004327.1"/>
    </source>
</evidence>
<dbReference type="GO" id="GO:0000976">
    <property type="term" value="F:transcription cis-regulatory region binding"/>
    <property type="evidence" value="ECO:0007669"/>
    <property type="project" value="TreeGrafter"/>
</dbReference>
<dbReference type="GO" id="GO:0003700">
    <property type="term" value="F:DNA-binding transcription factor activity"/>
    <property type="evidence" value="ECO:0007669"/>
    <property type="project" value="TreeGrafter"/>
</dbReference>
<proteinExistence type="predicted"/>
<dbReference type="InterPro" id="IPR009057">
    <property type="entry name" value="Homeodomain-like_sf"/>
</dbReference>
<evidence type="ECO:0000313" key="7">
    <source>
        <dbReference type="EMBL" id="SMR98874.1"/>
    </source>
</evidence>
<dbReference type="PROSITE" id="PS50977">
    <property type="entry name" value="HTH_TETR_2"/>
    <property type="match status" value="1"/>
</dbReference>
<sequence length="202" mass="23591">MTTTRKKQAEQTKQKILAAAHQIVRNEGIHALSSLKVINQAGVSKGGFFHHFPQIEDLYLYMLDQLVQRLDEDLAPGNFTTLQAFIHATSEYTMQLLENAPESVTTLFYFLSQSHHKPEYRKRLQLMLDSMFEHWSHNISHFFRPDLTAEQRNHITRILDMYFCGFSFHFLLLGDKAGYRKISAQFAEMLADFVHKEESHEK</sequence>
<dbReference type="EMBL" id="FXXI01000001">
    <property type="protein sequence ID" value="SMR98874.1"/>
    <property type="molecule type" value="Genomic_DNA"/>
</dbReference>
<evidence type="ECO:0000313" key="8">
    <source>
        <dbReference type="Proteomes" id="UP000196125"/>
    </source>
</evidence>
<accession>A0A1Y6IMI1</accession>
<keyword evidence="2 4" id="KW-0238">DNA-binding</keyword>
<reference evidence="6 9" key="2">
    <citation type="submission" date="2023-11" db="EMBL/GenBank/DDBJ databases">
        <title>Plant-associative lifestyle of Vibrio porteresiae and its evolutionary dynamics.</title>
        <authorList>
            <person name="Rameshkumar N."/>
            <person name="Kirti K."/>
        </authorList>
    </citation>
    <scope>NUCLEOTIDE SEQUENCE [LARGE SCALE GENOMIC DNA]</scope>
    <source>
        <strain evidence="6 9">MSSRF38</strain>
    </source>
</reference>
<keyword evidence="3" id="KW-0804">Transcription</keyword>
<dbReference type="RefSeq" id="WP_159457366.1">
    <property type="nucleotide sequence ID" value="NZ_AP024883.1"/>
</dbReference>
<gene>
    <name evidence="6" type="ORF">SBX37_15835</name>
    <name evidence="7" type="ORF">VIM7927_00087</name>
</gene>
<dbReference type="Proteomes" id="UP001283366">
    <property type="component" value="Unassembled WGS sequence"/>
</dbReference>
<dbReference type="InterPro" id="IPR050109">
    <property type="entry name" value="HTH-type_TetR-like_transc_reg"/>
</dbReference>
<dbReference type="AlphaFoldDB" id="A0A1Y6IMI1"/>
<dbReference type="PANTHER" id="PTHR30055:SF234">
    <property type="entry name" value="HTH-TYPE TRANSCRIPTIONAL REGULATOR BETI"/>
    <property type="match status" value="1"/>
</dbReference>
<dbReference type="Gene3D" id="1.10.357.10">
    <property type="entry name" value="Tetracycline Repressor, domain 2"/>
    <property type="match status" value="1"/>
</dbReference>
<evidence type="ECO:0000256" key="2">
    <source>
        <dbReference type="ARBA" id="ARBA00023125"/>
    </source>
</evidence>
<dbReference type="SUPFAM" id="SSF46689">
    <property type="entry name" value="Homeodomain-like"/>
    <property type="match status" value="1"/>
</dbReference>